<keyword evidence="4 6" id="KW-1133">Transmembrane helix</keyword>
<dbReference type="InterPro" id="IPR001851">
    <property type="entry name" value="ABC_transp_permease"/>
</dbReference>
<evidence type="ECO:0000256" key="2">
    <source>
        <dbReference type="ARBA" id="ARBA00022475"/>
    </source>
</evidence>
<gene>
    <name evidence="7" type="ORF">ETSY2_05815</name>
</gene>
<sequence length="325" mass="35449">MTRFERLFLGVIFLLAAFIPMLFQDYWLRVCATALYFIILTSSWNLLLGYTGQLSFAHAAFAAIGAYTSGLLFKYTGLSPMIGVLLGGGVAAVLGYGLGTMCLRVRGPYLALMTLGFSEILRLVAQVEYKVTRGSLGLQVPFLFGEDTGTHTGGYYTLFILTLVTLWVLYKLVHSKAGLYLQAIREDEDAAAVMGVDVVRWKVNAFVISSLFAGLAGGIYAHLFVRVVAPQMLLLSEMGLILAMTIVGGLGTLTGPVLGAVVLVFVQEQVREISPQAHLLLFAMLVILVMKFFRQGLYGLIAAPFTRWGWLSGTTPLTTDEARHP</sequence>
<dbReference type="Proteomes" id="UP000019140">
    <property type="component" value="Unassembled WGS sequence"/>
</dbReference>
<feature type="transmembrane region" description="Helical" evidence="6">
    <location>
        <begin position="278"/>
        <end position="301"/>
    </location>
</feature>
<accession>W4MDW6</accession>
<keyword evidence="3 6" id="KW-0812">Transmembrane</keyword>
<name>W4MDW6_9BACT</name>
<dbReference type="GO" id="GO:0015658">
    <property type="term" value="F:branched-chain amino acid transmembrane transporter activity"/>
    <property type="evidence" value="ECO:0007669"/>
    <property type="project" value="InterPro"/>
</dbReference>
<comment type="caution">
    <text evidence="7">The sequence shown here is derived from an EMBL/GenBank/DDBJ whole genome shotgun (WGS) entry which is preliminary data.</text>
</comment>
<keyword evidence="2" id="KW-1003">Cell membrane</keyword>
<feature type="transmembrane region" description="Helical" evidence="6">
    <location>
        <begin position="80"/>
        <end position="99"/>
    </location>
</feature>
<keyword evidence="5 6" id="KW-0472">Membrane</keyword>
<dbReference type="PANTHER" id="PTHR30482:SF10">
    <property type="entry name" value="HIGH-AFFINITY BRANCHED-CHAIN AMINO ACID TRANSPORT PROTEIN BRAE"/>
    <property type="match status" value="1"/>
</dbReference>
<organism evidence="7 8">
    <name type="scientific">Candidatus Entotheonella gemina</name>
    <dbReference type="NCBI Taxonomy" id="1429439"/>
    <lineage>
        <taxon>Bacteria</taxon>
        <taxon>Pseudomonadati</taxon>
        <taxon>Nitrospinota/Tectimicrobiota group</taxon>
        <taxon>Candidatus Tectimicrobiota</taxon>
        <taxon>Candidatus Entotheonellia</taxon>
        <taxon>Candidatus Entotheonellales</taxon>
        <taxon>Candidatus Entotheonellaceae</taxon>
        <taxon>Candidatus Entotheonella</taxon>
    </lineage>
</organism>
<evidence type="ECO:0000256" key="5">
    <source>
        <dbReference type="ARBA" id="ARBA00023136"/>
    </source>
</evidence>
<comment type="subcellular location">
    <subcellularLocation>
        <location evidence="1">Cell membrane</location>
        <topology evidence="1">Multi-pass membrane protein</topology>
    </subcellularLocation>
</comment>
<dbReference type="HOGENOM" id="CLU_031365_1_2_7"/>
<dbReference type="Pfam" id="PF02653">
    <property type="entry name" value="BPD_transp_2"/>
    <property type="match status" value="1"/>
</dbReference>
<feature type="transmembrane region" description="Helical" evidence="6">
    <location>
        <begin position="241"/>
        <end position="266"/>
    </location>
</feature>
<dbReference type="CDD" id="cd06581">
    <property type="entry name" value="TM_PBP1_LivM_like"/>
    <property type="match status" value="1"/>
</dbReference>
<proteinExistence type="predicted"/>
<evidence type="ECO:0000256" key="6">
    <source>
        <dbReference type="SAM" id="Phobius"/>
    </source>
</evidence>
<dbReference type="InterPro" id="IPR043428">
    <property type="entry name" value="LivM-like"/>
</dbReference>
<evidence type="ECO:0000256" key="3">
    <source>
        <dbReference type="ARBA" id="ARBA00022692"/>
    </source>
</evidence>
<dbReference type="GO" id="GO:0005886">
    <property type="term" value="C:plasma membrane"/>
    <property type="evidence" value="ECO:0007669"/>
    <property type="project" value="UniProtKB-SubCell"/>
</dbReference>
<feature type="transmembrane region" description="Helical" evidence="6">
    <location>
        <begin position="203"/>
        <end position="221"/>
    </location>
</feature>
<evidence type="ECO:0000313" key="8">
    <source>
        <dbReference type="Proteomes" id="UP000019140"/>
    </source>
</evidence>
<dbReference type="PANTHER" id="PTHR30482">
    <property type="entry name" value="HIGH-AFFINITY BRANCHED-CHAIN AMINO ACID TRANSPORT SYSTEM PERMEASE"/>
    <property type="match status" value="1"/>
</dbReference>
<feature type="transmembrane region" description="Helical" evidence="6">
    <location>
        <begin position="56"/>
        <end position="73"/>
    </location>
</feature>
<evidence type="ECO:0000256" key="4">
    <source>
        <dbReference type="ARBA" id="ARBA00022989"/>
    </source>
</evidence>
<feature type="transmembrane region" description="Helical" evidence="6">
    <location>
        <begin position="153"/>
        <end position="173"/>
    </location>
</feature>
<reference evidence="7 8" key="1">
    <citation type="journal article" date="2014" name="Nature">
        <title>An environmental bacterial taxon with a large and distinct metabolic repertoire.</title>
        <authorList>
            <person name="Wilson M.C."/>
            <person name="Mori T."/>
            <person name="Ruckert C."/>
            <person name="Uria A.R."/>
            <person name="Helf M.J."/>
            <person name="Takada K."/>
            <person name="Gernert C."/>
            <person name="Steffens U.A."/>
            <person name="Heycke N."/>
            <person name="Schmitt S."/>
            <person name="Rinke C."/>
            <person name="Helfrich E.J."/>
            <person name="Brachmann A.O."/>
            <person name="Gurgui C."/>
            <person name="Wakimoto T."/>
            <person name="Kracht M."/>
            <person name="Crusemann M."/>
            <person name="Hentschel U."/>
            <person name="Abe I."/>
            <person name="Matsunaga S."/>
            <person name="Kalinowski J."/>
            <person name="Takeyama H."/>
            <person name="Piel J."/>
        </authorList>
    </citation>
    <scope>NUCLEOTIDE SEQUENCE [LARGE SCALE GENOMIC DNA]</scope>
    <source>
        <strain evidence="8">TSY2</strain>
    </source>
</reference>
<keyword evidence="8" id="KW-1185">Reference proteome</keyword>
<feature type="transmembrane region" description="Helical" evidence="6">
    <location>
        <begin position="6"/>
        <end position="23"/>
    </location>
</feature>
<dbReference type="PATRIC" id="fig|1429439.4.peg.991"/>
<dbReference type="EMBL" id="AZHX01000238">
    <property type="protein sequence ID" value="ETX08370.1"/>
    <property type="molecule type" value="Genomic_DNA"/>
</dbReference>
<dbReference type="AlphaFoldDB" id="W4MDW6"/>
<evidence type="ECO:0000313" key="7">
    <source>
        <dbReference type="EMBL" id="ETX08370.1"/>
    </source>
</evidence>
<feature type="transmembrane region" description="Helical" evidence="6">
    <location>
        <begin position="30"/>
        <end position="50"/>
    </location>
</feature>
<evidence type="ECO:0008006" key="9">
    <source>
        <dbReference type="Google" id="ProtNLM"/>
    </source>
</evidence>
<protein>
    <recommendedName>
        <fullName evidence="9">Branched-chain amino acid ABC transporter permease</fullName>
    </recommendedName>
</protein>
<evidence type="ECO:0000256" key="1">
    <source>
        <dbReference type="ARBA" id="ARBA00004651"/>
    </source>
</evidence>